<dbReference type="SUPFAM" id="SSF56935">
    <property type="entry name" value="Porins"/>
    <property type="match status" value="1"/>
</dbReference>
<accession>A0A1H1L613</accession>
<feature type="signal peptide" evidence="1">
    <location>
        <begin position="1"/>
        <end position="21"/>
    </location>
</feature>
<evidence type="ECO:0000313" key="3">
    <source>
        <dbReference type="Proteomes" id="UP000243207"/>
    </source>
</evidence>
<dbReference type="RefSeq" id="WP_093391053.1">
    <property type="nucleotide sequence ID" value="NZ_LT629736.1"/>
</dbReference>
<keyword evidence="1" id="KW-0732">Signal</keyword>
<protein>
    <recommendedName>
        <fullName evidence="4">Porin</fullName>
    </recommendedName>
</protein>
<evidence type="ECO:0000256" key="1">
    <source>
        <dbReference type="SAM" id="SignalP"/>
    </source>
</evidence>
<evidence type="ECO:0008006" key="4">
    <source>
        <dbReference type="Google" id="ProtNLM"/>
    </source>
</evidence>
<feature type="chain" id="PRO_5009253140" description="Porin" evidence="1">
    <location>
        <begin position="22"/>
        <end position="367"/>
    </location>
</feature>
<dbReference type="STRING" id="487184.SAMN05216421_0062"/>
<dbReference type="AlphaFoldDB" id="A0A1H1L613"/>
<organism evidence="2 3">
    <name type="scientific">Halopseudomonas xinjiangensis</name>
    <dbReference type="NCBI Taxonomy" id="487184"/>
    <lineage>
        <taxon>Bacteria</taxon>
        <taxon>Pseudomonadati</taxon>
        <taxon>Pseudomonadota</taxon>
        <taxon>Gammaproteobacteria</taxon>
        <taxon>Pseudomonadales</taxon>
        <taxon>Pseudomonadaceae</taxon>
        <taxon>Halopseudomonas</taxon>
    </lineage>
</organism>
<dbReference type="OrthoDB" id="197869at2"/>
<dbReference type="Proteomes" id="UP000243207">
    <property type="component" value="Chromosome I"/>
</dbReference>
<keyword evidence="3" id="KW-1185">Reference proteome</keyword>
<dbReference type="EMBL" id="LT629736">
    <property type="protein sequence ID" value="SDR70034.1"/>
    <property type="molecule type" value="Genomic_DNA"/>
</dbReference>
<reference evidence="3" key="1">
    <citation type="submission" date="2016-10" db="EMBL/GenBank/DDBJ databases">
        <authorList>
            <person name="Varghese N."/>
            <person name="Submissions S."/>
        </authorList>
    </citation>
    <scope>NUCLEOTIDE SEQUENCE [LARGE SCALE GENOMIC DNA]</scope>
    <source>
        <strain evidence="3">NRRL B-51270</strain>
    </source>
</reference>
<evidence type="ECO:0000313" key="2">
    <source>
        <dbReference type="EMBL" id="SDR70034.1"/>
    </source>
</evidence>
<proteinExistence type="predicted"/>
<name>A0A1H1L613_9GAMM</name>
<sequence length="367" mass="40511">MTMYRMVGLAACLAAALPAFALDQSDYRFNGFGTAAVTRLGGEADGRSYGMQGQTNDSWRGDELSKLGGQFQYGITDSLDITAQVIAQAEHDSWEANLEWLYASLQATDRLVLRGGRLRNPVYMYSETLDVGFTYPWLRLPDEVYHQVQISNYEGLDAIYTLPLSYGSVSLQANAGKALNRDYFLYDTVADMDYRKIAGANLSLATNAFGTVRLSYSEADLTLDGLLDGQKGKFTSLGYQFDNGTWLTANEATRLVMEGPVASKNAFYLMGGRRFGNFLPHLTYAQLDEEKGGGRQVSWTYGLNYSLLPNVTLKGEYKRVDTSSEGEGVFVKTGAEYYREQVLKGSFGIPAPTYDGDIVSVGIDFVF</sequence>
<gene>
    <name evidence="2" type="ORF">SAMN05216421_0062</name>
</gene>